<evidence type="ECO:0000256" key="1">
    <source>
        <dbReference type="SAM" id="MobiDB-lite"/>
    </source>
</evidence>
<reference evidence="2" key="1">
    <citation type="submission" date="2020-01" db="EMBL/GenBank/DDBJ databases">
        <title>Identification and distribution of gene clusters putatively required for synthesis of sphingolipid metabolism inhibitors in phylogenetically diverse species of the filamentous fungus Fusarium.</title>
        <authorList>
            <person name="Kim H.-S."/>
            <person name="Busman M."/>
            <person name="Brown D.W."/>
            <person name="Divon H."/>
            <person name="Uhlig S."/>
            <person name="Proctor R.H."/>
        </authorList>
    </citation>
    <scope>NUCLEOTIDE SEQUENCE</scope>
    <source>
        <strain evidence="2">NRRL 53441</strain>
    </source>
</reference>
<keyword evidence="3" id="KW-1185">Reference proteome</keyword>
<evidence type="ECO:0000313" key="3">
    <source>
        <dbReference type="Proteomes" id="UP000605986"/>
    </source>
</evidence>
<name>A0A8H4KRL4_9HYPO</name>
<evidence type="ECO:0000313" key="2">
    <source>
        <dbReference type="EMBL" id="KAF4455316.1"/>
    </source>
</evidence>
<protein>
    <submittedName>
        <fullName evidence="2">Uncharacterized protein</fullName>
    </submittedName>
</protein>
<comment type="caution">
    <text evidence="2">The sequence shown here is derived from an EMBL/GenBank/DDBJ whole genome shotgun (WGS) entry which is preliminary data.</text>
</comment>
<sequence>MSRTPSSQETPIPASFSDLVSTLRFPAPAPEPEPEPEPRQRTHDPTWDKLIRNVPKTEADWQTIRRRYDFNSAERIPDTLARLLDPLEEGNLHKIIFLAGCNACQLGDQINDESYQKAMYNLAQPDLENVKDMRAMEDASPNVVSVNGWPT</sequence>
<feature type="region of interest" description="Disordered" evidence="1">
    <location>
        <begin position="1"/>
        <end position="48"/>
    </location>
</feature>
<dbReference type="EMBL" id="JAADJG010000096">
    <property type="protein sequence ID" value="KAF4455316.1"/>
    <property type="molecule type" value="Genomic_DNA"/>
</dbReference>
<dbReference type="AlphaFoldDB" id="A0A8H4KRL4"/>
<dbReference type="OrthoDB" id="5099700at2759"/>
<organism evidence="2 3">
    <name type="scientific">Fusarium austroafricanum</name>
    <dbReference type="NCBI Taxonomy" id="2364996"/>
    <lineage>
        <taxon>Eukaryota</taxon>
        <taxon>Fungi</taxon>
        <taxon>Dikarya</taxon>
        <taxon>Ascomycota</taxon>
        <taxon>Pezizomycotina</taxon>
        <taxon>Sordariomycetes</taxon>
        <taxon>Hypocreomycetidae</taxon>
        <taxon>Hypocreales</taxon>
        <taxon>Nectriaceae</taxon>
        <taxon>Fusarium</taxon>
        <taxon>Fusarium concolor species complex</taxon>
    </lineage>
</organism>
<gene>
    <name evidence="2" type="ORF">F53441_2330</name>
</gene>
<proteinExistence type="predicted"/>
<accession>A0A8H4KRL4</accession>
<dbReference type="Proteomes" id="UP000605986">
    <property type="component" value="Unassembled WGS sequence"/>
</dbReference>
<feature type="compositionally biased region" description="Basic and acidic residues" evidence="1">
    <location>
        <begin position="36"/>
        <end position="48"/>
    </location>
</feature>
<feature type="compositionally biased region" description="Polar residues" evidence="1">
    <location>
        <begin position="1"/>
        <end position="10"/>
    </location>
</feature>